<proteinExistence type="inferred from homology"/>
<keyword evidence="4 10" id="KW-0698">rRNA processing</keyword>
<evidence type="ECO:0000256" key="8">
    <source>
        <dbReference type="ARBA" id="ARBA00025699"/>
    </source>
</evidence>
<evidence type="ECO:0000256" key="1">
    <source>
        <dbReference type="ARBA" id="ARBA00004496"/>
    </source>
</evidence>
<dbReference type="PIRSF" id="PIRSF015601">
    <property type="entry name" value="MTase_slr0722"/>
    <property type="match status" value="1"/>
</dbReference>
<evidence type="ECO:0000256" key="7">
    <source>
        <dbReference type="ARBA" id="ARBA00022691"/>
    </source>
</evidence>
<dbReference type="OrthoDB" id="9815641at2"/>
<dbReference type="EC" id="2.1.1.193" evidence="10"/>
<sequence>MHLFYQPDPHVFELDEEEARHSSKVLRLGSGDMIYVTNGQGLLQKCRLNVQGRKVGYEVVESKLTERRNFAVNMAIAPTRKAERNEWMVEKMTEIGVERIDFVITEHTNPETLNRVVNLTRLNRIAAAAMKQSQQYYMPVITVNNKYEPFIKNVADAVRLIAYVPEQNTVEHVFSKIKKGVATTLLIGPEGDFSPKEVELALESGFQTVSLGPTRLRTETAAVAGCHAVNLAQVL</sequence>
<dbReference type="SUPFAM" id="SSF88697">
    <property type="entry name" value="PUA domain-like"/>
    <property type="match status" value="1"/>
</dbReference>
<evidence type="ECO:0000256" key="6">
    <source>
        <dbReference type="ARBA" id="ARBA00022679"/>
    </source>
</evidence>
<dbReference type="AlphaFoldDB" id="A0A1G8AAB3"/>
<dbReference type="RefSeq" id="WP_090157486.1">
    <property type="nucleotide sequence ID" value="NZ_FNAN01000030.1"/>
</dbReference>
<comment type="function">
    <text evidence="8 10">Specifically methylates the N3 position of the uracil ring of uridine 1498 (m3U1498) in 16S rRNA. Acts on the fully assembled 30S ribosomal subunit.</text>
</comment>
<protein>
    <recommendedName>
        <fullName evidence="10">Ribosomal RNA small subunit methyltransferase E</fullName>
        <ecNumber evidence="10">2.1.1.193</ecNumber>
    </recommendedName>
</protein>
<dbReference type="GO" id="GO:0005737">
    <property type="term" value="C:cytoplasm"/>
    <property type="evidence" value="ECO:0007669"/>
    <property type="project" value="UniProtKB-SubCell"/>
</dbReference>
<dbReference type="InterPro" id="IPR006700">
    <property type="entry name" value="RsmE"/>
</dbReference>
<dbReference type="InterPro" id="IPR046886">
    <property type="entry name" value="RsmE_MTase_dom"/>
</dbReference>
<evidence type="ECO:0000259" key="11">
    <source>
        <dbReference type="Pfam" id="PF04452"/>
    </source>
</evidence>
<dbReference type="EMBL" id="FNAN01000030">
    <property type="protein sequence ID" value="SDH17878.1"/>
    <property type="molecule type" value="Genomic_DNA"/>
</dbReference>
<dbReference type="InterPro" id="IPR015947">
    <property type="entry name" value="PUA-like_sf"/>
</dbReference>
<comment type="subcellular location">
    <subcellularLocation>
        <location evidence="1 10">Cytoplasm</location>
    </subcellularLocation>
</comment>
<dbReference type="Pfam" id="PF04452">
    <property type="entry name" value="Methyltrans_RNA"/>
    <property type="match status" value="1"/>
</dbReference>
<dbReference type="Gene3D" id="3.40.1280.10">
    <property type="match status" value="1"/>
</dbReference>
<dbReference type="InterPro" id="IPR029028">
    <property type="entry name" value="Alpha/beta_knot_MTases"/>
</dbReference>
<dbReference type="GO" id="GO:0070475">
    <property type="term" value="P:rRNA base methylation"/>
    <property type="evidence" value="ECO:0007669"/>
    <property type="project" value="TreeGrafter"/>
</dbReference>
<dbReference type="Gene3D" id="2.40.240.20">
    <property type="entry name" value="Hypothetical PUA domain-like, domain 1"/>
    <property type="match status" value="1"/>
</dbReference>
<dbReference type="CDD" id="cd18084">
    <property type="entry name" value="RsmE-like"/>
    <property type="match status" value="1"/>
</dbReference>
<keyword evidence="3 10" id="KW-0963">Cytoplasm</keyword>
<keyword evidence="13" id="KW-1185">Reference proteome</keyword>
<keyword evidence="6 10" id="KW-0808">Transferase</keyword>
<dbReference type="SUPFAM" id="SSF75217">
    <property type="entry name" value="alpha/beta knot"/>
    <property type="match status" value="1"/>
</dbReference>
<dbReference type="PANTHER" id="PTHR30027:SF3">
    <property type="entry name" value="16S RRNA (URACIL(1498)-N(3))-METHYLTRANSFERASE"/>
    <property type="match status" value="1"/>
</dbReference>
<evidence type="ECO:0000256" key="10">
    <source>
        <dbReference type="PIRNR" id="PIRNR015601"/>
    </source>
</evidence>
<keyword evidence="7 10" id="KW-0949">S-adenosyl-L-methionine</keyword>
<evidence type="ECO:0000256" key="4">
    <source>
        <dbReference type="ARBA" id="ARBA00022552"/>
    </source>
</evidence>
<dbReference type="Proteomes" id="UP000198748">
    <property type="component" value="Unassembled WGS sequence"/>
</dbReference>
<dbReference type="NCBIfam" id="TIGR00046">
    <property type="entry name" value="RsmE family RNA methyltransferase"/>
    <property type="match status" value="1"/>
</dbReference>
<evidence type="ECO:0000256" key="2">
    <source>
        <dbReference type="ARBA" id="ARBA00005528"/>
    </source>
</evidence>
<gene>
    <name evidence="12" type="ORF">SAMN04487996_13033</name>
</gene>
<evidence type="ECO:0000313" key="13">
    <source>
        <dbReference type="Proteomes" id="UP000198748"/>
    </source>
</evidence>
<dbReference type="InterPro" id="IPR029026">
    <property type="entry name" value="tRNA_m1G_MTases_N"/>
</dbReference>
<evidence type="ECO:0000256" key="3">
    <source>
        <dbReference type="ARBA" id="ARBA00022490"/>
    </source>
</evidence>
<evidence type="ECO:0000256" key="5">
    <source>
        <dbReference type="ARBA" id="ARBA00022603"/>
    </source>
</evidence>
<reference evidence="13" key="1">
    <citation type="submission" date="2016-10" db="EMBL/GenBank/DDBJ databases">
        <authorList>
            <person name="Varghese N."/>
            <person name="Submissions S."/>
        </authorList>
    </citation>
    <scope>NUCLEOTIDE SEQUENCE [LARGE SCALE GENOMIC DNA]</scope>
    <source>
        <strain evidence="13">DSM 25329</strain>
    </source>
</reference>
<accession>A0A1G8AAB3</accession>
<comment type="similarity">
    <text evidence="2 10">Belongs to the RNA methyltransferase RsmE family.</text>
</comment>
<evidence type="ECO:0000313" key="12">
    <source>
        <dbReference type="EMBL" id="SDH17878.1"/>
    </source>
</evidence>
<feature type="domain" description="Ribosomal RNA small subunit methyltransferase E methyltransferase" evidence="11">
    <location>
        <begin position="70"/>
        <end position="229"/>
    </location>
</feature>
<evidence type="ECO:0000256" key="9">
    <source>
        <dbReference type="ARBA" id="ARBA00047944"/>
    </source>
</evidence>
<dbReference type="GO" id="GO:0070042">
    <property type="term" value="F:rRNA (uridine-N3-)-methyltransferase activity"/>
    <property type="evidence" value="ECO:0007669"/>
    <property type="project" value="TreeGrafter"/>
</dbReference>
<organism evidence="12 13">
    <name type="scientific">Dyadobacter soli</name>
    <dbReference type="NCBI Taxonomy" id="659014"/>
    <lineage>
        <taxon>Bacteria</taxon>
        <taxon>Pseudomonadati</taxon>
        <taxon>Bacteroidota</taxon>
        <taxon>Cytophagia</taxon>
        <taxon>Cytophagales</taxon>
        <taxon>Spirosomataceae</taxon>
        <taxon>Dyadobacter</taxon>
    </lineage>
</organism>
<dbReference type="STRING" id="659014.SAMN04487996_13033"/>
<keyword evidence="5 10" id="KW-0489">Methyltransferase</keyword>
<comment type="catalytic activity">
    <reaction evidence="9 10">
        <text>uridine(1498) in 16S rRNA + S-adenosyl-L-methionine = N(3)-methyluridine(1498) in 16S rRNA + S-adenosyl-L-homocysteine + H(+)</text>
        <dbReference type="Rhea" id="RHEA:42920"/>
        <dbReference type="Rhea" id="RHEA-COMP:10283"/>
        <dbReference type="Rhea" id="RHEA-COMP:10284"/>
        <dbReference type="ChEBI" id="CHEBI:15378"/>
        <dbReference type="ChEBI" id="CHEBI:57856"/>
        <dbReference type="ChEBI" id="CHEBI:59789"/>
        <dbReference type="ChEBI" id="CHEBI:65315"/>
        <dbReference type="ChEBI" id="CHEBI:74502"/>
        <dbReference type="EC" id="2.1.1.193"/>
    </reaction>
</comment>
<dbReference type="PANTHER" id="PTHR30027">
    <property type="entry name" value="RIBOSOMAL RNA SMALL SUBUNIT METHYLTRANSFERASE E"/>
    <property type="match status" value="1"/>
</dbReference>
<name>A0A1G8AAB3_9BACT</name>